<dbReference type="Proteomes" id="UP001597206">
    <property type="component" value="Unassembled WGS sequence"/>
</dbReference>
<keyword evidence="1" id="KW-1133">Transmembrane helix</keyword>
<proteinExistence type="predicted"/>
<evidence type="ECO:0000313" key="4">
    <source>
        <dbReference type="Proteomes" id="UP001597206"/>
    </source>
</evidence>
<reference evidence="4" key="1">
    <citation type="journal article" date="2019" name="Int. J. Syst. Evol. Microbiol.">
        <title>The Global Catalogue of Microorganisms (GCM) 10K type strain sequencing project: providing services to taxonomists for standard genome sequencing and annotation.</title>
        <authorList>
            <consortium name="The Broad Institute Genomics Platform"/>
            <consortium name="The Broad Institute Genome Sequencing Center for Infectious Disease"/>
            <person name="Wu L."/>
            <person name="Ma J."/>
        </authorList>
    </citation>
    <scope>NUCLEOTIDE SEQUENCE [LARGE SCALE GENOMIC DNA]</scope>
    <source>
        <strain evidence="4">CCUG 58411</strain>
    </source>
</reference>
<sequence>MDWYSIFFFREGSPTALLYGTYNPWLVILSALVAICTSVLALQLTRLSQKQTSLVSQKFSIIASSISLGAGIWGRHLGHALYRHAGLRNLY</sequence>
<feature type="transmembrane region" description="Helical" evidence="1">
    <location>
        <begin position="22"/>
        <end position="42"/>
    </location>
</feature>
<gene>
    <name evidence="3" type="ORF">ACFQ2T_08800</name>
</gene>
<comment type="caution">
    <text evidence="3">The sequence shown here is derived from an EMBL/GenBank/DDBJ whole genome shotgun (WGS) entry which is preliminary data.</text>
</comment>
<feature type="domain" description="MHYT" evidence="2">
    <location>
        <begin position="21"/>
        <end position="49"/>
    </location>
</feature>
<protein>
    <submittedName>
        <fullName evidence="3">MHYT domain-containing protein</fullName>
    </submittedName>
</protein>
<dbReference type="InterPro" id="IPR005330">
    <property type="entry name" value="MHYT_dom"/>
</dbReference>
<dbReference type="Pfam" id="PF03707">
    <property type="entry name" value="MHYT"/>
    <property type="match status" value="1"/>
</dbReference>
<accession>A0ABW3PG50</accession>
<keyword evidence="1" id="KW-0472">Membrane</keyword>
<keyword evidence="4" id="KW-1185">Reference proteome</keyword>
<dbReference type="EMBL" id="JBHTLN010000001">
    <property type="protein sequence ID" value="MFD1122596.1"/>
    <property type="molecule type" value="Genomic_DNA"/>
</dbReference>
<evidence type="ECO:0000256" key="1">
    <source>
        <dbReference type="SAM" id="Phobius"/>
    </source>
</evidence>
<keyword evidence="1" id="KW-0812">Transmembrane</keyword>
<evidence type="ECO:0000313" key="3">
    <source>
        <dbReference type="EMBL" id="MFD1122596.1"/>
    </source>
</evidence>
<organism evidence="3 4">
    <name type="scientific">Methylophilus flavus</name>
    <dbReference type="NCBI Taxonomy" id="640084"/>
    <lineage>
        <taxon>Bacteria</taxon>
        <taxon>Pseudomonadati</taxon>
        <taxon>Pseudomonadota</taxon>
        <taxon>Betaproteobacteria</taxon>
        <taxon>Nitrosomonadales</taxon>
        <taxon>Methylophilaceae</taxon>
        <taxon>Methylophilus</taxon>
    </lineage>
</organism>
<evidence type="ECO:0000259" key="2">
    <source>
        <dbReference type="Pfam" id="PF03707"/>
    </source>
</evidence>
<dbReference type="RefSeq" id="WP_379033254.1">
    <property type="nucleotide sequence ID" value="NZ_JBHTLN010000001.1"/>
</dbReference>
<name>A0ABW3PG50_9PROT</name>